<dbReference type="FunFam" id="3.30.160.60:FF:002343">
    <property type="entry name" value="Zinc finger protein 33A"/>
    <property type="match status" value="1"/>
</dbReference>
<dbReference type="GO" id="GO:0008270">
    <property type="term" value="F:zinc ion binding"/>
    <property type="evidence" value="ECO:0007669"/>
    <property type="project" value="UniProtKB-KW"/>
</dbReference>
<evidence type="ECO:0000256" key="6">
    <source>
        <dbReference type="ARBA" id="ARBA00022741"/>
    </source>
</evidence>
<sequence>MMYKSFQQFRRSASARLKKDKKHVNQPVSTTTYQILCLTATKESPATLVTLSGPGLSPNTIRCISKTPGLRTTGHRHEGGGLTQTSPSYNIFLLFTSNFMLKMAFFYNCILTILSTERRQLHLDSSVSLTQTTVVSQFCQPNTDNSGPYPDFRAGSYVTGPMLSATQIADDFTTHLNLNNDSVDHVLYVDGPEDKSEEDERTITHVCKWGSKCNYQTTVMKNLVEHISSAHVQYEGCNRSYSRMENLKSHLRTHTGEKPYACPECNKTFNNASDRAKHRNRTHSRTKSYVCTKEGCDKQYTDPSSLRKHLISVHKEAAKKRQSDPGPLKARSRRSGLSTITHALNNHSFDNKDESSMPRKVRYSEPCGPNLASLYHNSGPKSPFAAAPIEEFKSYHGSHSGAPLDHAQVLSRLDIPEKHRHGLVMPQCSSVPAYQPDLPHCTQLSQMNTADTEMRRYTSEFVQRIDPWNEISTKTAVRKSSNCDFADVTHSTYTNLDDNPTNKTSLSAECSYEEASSMLRKLDHGCLLPWTFKKDANEKLNDVQTDFVPRDYQIEMLNRAKKENTIVMMPTGTGKTFVAVLLIKHFIHQVMTDPWRGPCAENSSCGNGKCSCGNKSWRRTFFLVNQVTLVSQQKRVLERHTGVAVGEYSGTHNNLCETINAHSLKSLPDEEKSTYNHIKKIVTAIPVIISEVGIDGLGILLEDDKGFIAEISNCLANCNVSPKRNNDGVMEECLTYRIGQAVLKQLECLKKSVQLIIEECREVRMSVKFYELLKYILRLQHNSSENGTDAPRIIVFIQRRRVVIAMHKYLCKLRKEVEGCANIKACYVLGGTTGSSKDDDESKLSDFEVDYLETIKKQQEQALIDFREGKHNILLATSVVEEGLDIPACNIVIRYDFPQTYRAYVQSRGRARKKPAKFVFFMKETEKNEKMRLLGSFHDIEILLREYASDMSPRADHQEDDDDDEFNYNKLIPPLEVEGTGAKVTANLAIQRLNFYCSQLPKDDYTDVMPSDYTIEDARGFKTTITLPKLCPVKIPIEGQYMSNKKLAKMSAAMKTLEFLYSANELTDTLLPKFRQKEVNPLLIQSESGRSLTVDQKLKIPSAFWRRDLKEASGKFYLYSIRLHLIPNDPNFDEYFVDGKDHKVACFGILCKERLPQFPLFTVYPRFGSVTVNIQFERAVTVPIHVLQSYYWFQEALFTHLLDLNHVTKSSDAIFKSYFILPLCWKSKGLQFRSSDKKSCFLDIDSRFIAQLHKQWDYETNRWIFGNMPDDLDKCLDSVIFPAYNKDLRNQCNKNLSGYFYAVIRKSELTPKDKMRGRSVKNPDDLETQTYEEYHYAKHDIKLVHPTKNLLECRNVTRHYAFLTEHASKKLNRPPMFLIGEIHQVHPMPSSLWSQATCLPSILWRIETFCLSNELTDNVYKGCNLKIDLLASHESNYFNERTDNLMARLRRDLEYKGDIDWFETLHSITHKSCGEEYNLERLEFLGDRFLKFVSTLYYYRTMPDKHEGWLSRYRSEMISNQNLAVRSCKEIELPRYILNKKVDPKSNWIPPCFLSTHTLNKISEAQNTVDSVSKEAREYLELLQNSTEDIEIPEGYIDEIKLLKKARPFLEVGHFLMSTSNYNSYSDALEKLCDIIPVGHLQEMGTKDVADSMEALLGLCVARYGYRKGVDLLDRIKVTTFQAQSEAEPDDLNNHLYKQTPPSQISNLNPVAIRLARSRCDNLRTVEKAIGYEFKEPLYLLEALTHASFTEIDACYQRLEFLGDAVLDVLMVFRIYEDHPEYDQGQMTDLLSSLVCNTTLSKVCTKLQLHKSLLYDSAELFNVLAGFFMNFEKDQLEQWCKDLSLERVFVDTVDCDTPDKIPILNLDNKVVQAPKLLGDLVESVIGAIYLDCDEDILRVYEVIWPWFEPFYTAFSKNVPKNPKAMINELYSGAIKKSIVSYPGDHYRSIATVSISIRHDDDQNKATTYTFKTVGRDRETAMEVSYGRALHFHKKFLAKMTLP</sequence>
<dbReference type="InterPro" id="IPR036236">
    <property type="entry name" value="Znf_C2H2_sf"/>
</dbReference>
<dbReference type="CDD" id="cd00593">
    <property type="entry name" value="RIBOc"/>
    <property type="match status" value="2"/>
</dbReference>
<dbReference type="FunFam" id="1.10.1520.10:FF:000004">
    <property type="entry name" value="Endoribonuclease dicer-like 1"/>
    <property type="match status" value="1"/>
</dbReference>
<comment type="cofactor">
    <cofactor evidence="2">
        <name>Mg(2+)</name>
        <dbReference type="ChEBI" id="CHEBI:18420"/>
    </cofactor>
</comment>
<dbReference type="SUPFAM" id="SSF52540">
    <property type="entry name" value="P-loop containing nucleoside triphosphate hydrolases"/>
    <property type="match status" value="1"/>
</dbReference>
<feature type="domain" description="RNase III" evidence="19">
    <location>
        <begin position="1446"/>
        <end position="1524"/>
    </location>
</feature>
<evidence type="ECO:0000256" key="9">
    <source>
        <dbReference type="ARBA" id="ARBA00022806"/>
    </source>
</evidence>
<dbReference type="GO" id="GO:0004530">
    <property type="term" value="F:deoxyribonuclease I activity"/>
    <property type="evidence" value="ECO:0007669"/>
    <property type="project" value="TreeGrafter"/>
</dbReference>
<evidence type="ECO:0000256" key="18">
    <source>
        <dbReference type="SAM" id="MobiDB-lite"/>
    </source>
</evidence>
<dbReference type="PANTHER" id="PTHR14950">
    <property type="entry name" value="DICER-RELATED"/>
    <property type="match status" value="1"/>
</dbReference>
<evidence type="ECO:0000256" key="1">
    <source>
        <dbReference type="ARBA" id="ARBA00001936"/>
    </source>
</evidence>
<evidence type="ECO:0000259" key="20">
    <source>
        <dbReference type="PROSITE" id="PS50157"/>
    </source>
</evidence>
<dbReference type="PROSITE" id="PS50142">
    <property type="entry name" value="RNASE_3_2"/>
    <property type="match status" value="2"/>
</dbReference>
<organism evidence="23">
    <name type="scientific">Mnemiopsis leidyi</name>
    <name type="common">Sea walnut</name>
    <name type="synonym">Warty comb jellyfish</name>
    <dbReference type="NCBI Taxonomy" id="27923"/>
    <lineage>
        <taxon>Eukaryota</taxon>
        <taxon>Metazoa</taxon>
        <taxon>Ctenophora</taxon>
        <taxon>Tentaculata</taxon>
        <taxon>Lobata</taxon>
        <taxon>Bolinopsidae</taxon>
        <taxon>Mnemiopsis</taxon>
    </lineage>
</organism>
<dbReference type="Pfam" id="PF04851">
    <property type="entry name" value="ResIII"/>
    <property type="match status" value="1"/>
</dbReference>
<evidence type="ECO:0000256" key="13">
    <source>
        <dbReference type="ARBA" id="ARBA00022884"/>
    </source>
</evidence>
<dbReference type="SMART" id="SM00355">
    <property type="entry name" value="ZnF_C2H2"/>
    <property type="match status" value="4"/>
</dbReference>
<dbReference type="Pfam" id="PF03368">
    <property type="entry name" value="Dicer_dimer"/>
    <property type="match status" value="1"/>
</dbReference>
<evidence type="ECO:0000256" key="17">
    <source>
        <dbReference type="PROSITE-ProRule" id="PRU00657"/>
    </source>
</evidence>
<dbReference type="GO" id="GO:0005737">
    <property type="term" value="C:cytoplasm"/>
    <property type="evidence" value="ECO:0007669"/>
    <property type="project" value="TreeGrafter"/>
</dbReference>
<dbReference type="GO" id="GO:0030422">
    <property type="term" value="P:siRNA processing"/>
    <property type="evidence" value="ECO:0007669"/>
    <property type="project" value="TreeGrafter"/>
</dbReference>
<feature type="domain" description="C2H2-type" evidence="20">
    <location>
        <begin position="289"/>
        <end position="319"/>
    </location>
</feature>
<keyword evidence="6" id="KW-0547">Nucleotide-binding</keyword>
<feature type="domain" description="C2H2-type" evidence="20">
    <location>
        <begin position="232"/>
        <end position="259"/>
    </location>
</feature>
<dbReference type="Pfam" id="PF20931">
    <property type="entry name" value="Dicer_platform"/>
    <property type="match status" value="1"/>
</dbReference>
<keyword evidence="14" id="KW-0943">RNA-mediated gene silencing</keyword>
<dbReference type="PROSITE" id="PS51327">
    <property type="entry name" value="DICER_DSRBF"/>
    <property type="match status" value="1"/>
</dbReference>
<dbReference type="PROSITE" id="PS00028">
    <property type="entry name" value="ZINC_FINGER_C2H2_1"/>
    <property type="match status" value="2"/>
</dbReference>
<keyword evidence="13 17" id="KW-0694">RNA-binding</keyword>
<dbReference type="PROSITE" id="PS50157">
    <property type="entry name" value="ZINC_FINGER_C2H2_2"/>
    <property type="match status" value="3"/>
</dbReference>
<dbReference type="GO" id="GO:0005634">
    <property type="term" value="C:nucleus"/>
    <property type="evidence" value="ECO:0007669"/>
    <property type="project" value="TreeGrafter"/>
</dbReference>
<dbReference type="Gene3D" id="1.10.1520.10">
    <property type="entry name" value="Ribonuclease III domain"/>
    <property type="match status" value="2"/>
</dbReference>
<feature type="domain" description="C2H2-type" evidence="20">
    <location>
        <begin position="260"/>
        <end position="288"/>
    </location>
</feature>
<dbReference type="PANTHER" id="PTHR14950:SF37">
    <property type="entry name" value="ENDORIBONUCLEASE DICER"/>
    <property type="match status" value="1"/>
</dbReference>
<proteinExistence type="evidence at transcript level"/>
<dbReference type="Gene3D" id="3.40.50.300">
    <property type="entry name" value="P-loop containing nucleotide triphosphate hydrolases"/>
    <property type="match status" value="2"/>
</dbReference>
<dbReference type="Gene3D" id="3.30.160.60">
    <property type="entry name" value="Classic Zinc Finger"/>
    <property type="match status" value="3"/>
</dbReference>
<dbReference type="InterPro" id="IPR027417">
    <property type="entry name" value="P-loop_NTPase"/>
</dbReference>
<dbReference type="InterPro" id="IPR001650">
    <property type="entry name" value="Helicase_C-like"/>
</dbReference>
<dbReference type="PROSITE" id="PS51194">
    <property type="entry name" value="HELICASE_CTER"/>
    <property type="match status" value="1"/>
</dbReference>
<keyword evidence="15" id="KW-0464">Manganese</keyword>
<dbReference type="Pfam" id="PF00096">
    <property type="entry name" value="zf-C2H2"/>
    <property type="match status" value="2"/>
</dbReference>
<dbReference type="Pfam" id="PF00271">
    <property type="entry name" value="Helicase_C"/>
    <property type="match status" value="1"/>
</dbReference>
<evidence type="ECO:0000256" key="11">
    <source>
        <dbReference type="ARBA" id="ARBA00022840"/>
    </source>
</evidence>
<dbReference type="InterPro" id="IPR038248">
    <property type="entry name" value="Dicer_dimer_sf"/>
</dbReference>
<evidence type="ECO:0000256" key="16">
    <source>
        <dbReference type="PROSITE-ProRule" id="PRU00042"/>
    </source>
</evidence>
<dbReference type="InterPro" id="IPR005034">
    <property type="entry name" value="Dicer_dimerisation"/>
</dbReference>
<keyword evidence="7 16" id="KW-0863">Zinc-finger</keyword>
<dbReference type="InterPro" id="IPR000999">
    <property type="entry name" value="RNase_III_dom"/>
</dbReference>
<dbReference type="GO" id="GO:0004386">
    <property type="term" value="F:helicase activity"/>
    <property type="evidence" value="ECO:0007669"/>
    <property type="project" value="UniProtKB-KW"/>
</dbReference>
<dbReference type="InterPro" id="IPR036389">
    <property type="entry name" value="RNase_III_sf"/>
</dbReference>
<reference evidence="23" key="1">
    <citation type="journal article" date="2012" name="BMC Genomics">
        <title>MicroRNAs and essential components of the microRNA processing machinery are not encoded in the genome of the ctenophore Mnemiopsis leidyi.</title>
        <authorList>
            <person name="Maxwell E.K."/>
            <person name="Ryan J.F."/>
            <person name="Schnitzler C.E."/>
            <person name="Browne W.E."/>
            <person name="Baxevanis A.D."/>
        </authorList>
    </citation>
    <scope>NUCLEOTIDE SEQUENCE</scope>
</reference>
<dbReference type="SMART" id="SM00535">
    <property type="entry name" value="RIBOc"/>
    <property type="match status" value="2"/>
</dbReference>
<keyword evidence="4" id="KW-0479">Metal-binding</keyword>
<evidence type="ECO:0000256" key="15">
    <source>
        <dbReference type="ARBA" id="ARBA00023211"/>
    </source>
</evidence>
<keyword evidence="10" id="KW-0862">Zinc</keyword>
<name>K9MR40_MNELE</name>
<evidence type="ECO:0000256" key="8">
    <source>
        <dbReference type="ARBA" id="ARBA00022801"/>
    </source>
</evidence>
<keyword evidence="11" id="KW-0067">ATP-binding</keyword>
<dbReference type="GO" id="GO:0003723">
    <property type="term" value="F:RNA binding"/>
    <property type="evidence" value="ECO:0007669"/>
    <property type="project" value="UniProtKB-UniRule"/>
</dbReference>
<dbReference type="GO" id="GO:0003677">
    <property type="term" value="F:DNA binding"/>
    <property type="evidence" value="ECO:0007669"/>
    <property type="project" value="InterPro"/>
</dbReference>
<dbReference type="GO" id="GO:0031054">
    <property type="term" value="P:pre-miRNA processing"/>
    <property type="evidence" value="ECO:0007669"/>
    <property type="project" value="TreeGrafter"/>
</dbReference>
<dbReference type="Pfam" id="PF00636">
    <property type="entry name" value="Ribonuclease_3"/>
    <property type="match status" value="2"/>
</dbReference>
<dbReference type="HOGENOM" id="CLU_233889_0_0_1"/>
<evidence type="ECO:0000259" key="22">
    <source>
        <dbReference type="PROSITE" id="PS51327"/>
    </source>
</evidence>
<feature type="domain" description="RNase III" evidence="19">
    <location>
        <begin position="1723"/>
        <end position="1893"/>
    </location>
</feature>
<evidence type="ECO:0000313" key="23">
    <source>
        <dbReference type="EMBL" id="AFX00003.1"/>
    </source>
</evidence>
<feature type="domain" description="Helicase C-terminal" evidence="21">
    <location>
        <begin position="771"/>
        <end position="948"/>
    </location>
</feature>
<accession>K9MR40</accession>
<dbReference type="Gene3D" id="3.30.160.380">
    <property type="entry name" value="Dicer dimerisation domain"/>
    <property type="match status" value="1"/>
</dbReference>
<evidence type="ECO:0000259" key="19">
    <source>
        <dbReference type="PROSITE" id="PS50142"/>
    </source>
</evidence>
<comment type="cofactor">
    <cofactor evidence="1">
        <name>Mn(2+)</name>
        <dbReference type="ChEBI" id="CHEBI:29035"/>
    </cofactor>
</comment>
<evidence type="ECO:0000256" key="2">
    <source>
        <dbReference type="ARBA" id="ARBA00001946"/>
    </source>
</evidence>
<dbReference type="InterPro" id="IPR013087">
    <property type="entry name" value="Znf_C2H2_type"/>
</dbReference>
<feature type="compositionally biased region" description="Polar residues" evidence="18">
    <location>
        <begin position="335"/>
        <end position="348"/>
    </location>
</feature>
<evidence type="ECO:0000256" key="14">
    <source>
        <dbReference type="ARBA" id="ARBA00023158"/>
    </source>
</evidence>
<dbReference type="GO" id="GO:0005524">
    <property type="term" value="F:ATP binding"/>
    <property type="evidence" value="ECO:0007669"/>
    <property type="project" value="UniProtKB-KW"/>
</dbReference>
<keyword evidence="8" id="KW-0378">Hydrolase</keyword>
<protein>
    <submittedName>
        <fullName evidence="23">Dicer</fullName>
    </submittedName>
</protein>
<evidence type="ECO:0000256" key="5">
    <source>
        <dbReference type="ARBA" id="ARBA00022737"/>
    </source>
</evidence>
<dbReference type="SUPFAM" id="SSF57667">
    <property type="entry name" value="beta-beta-alpha zinc fingers"/>
    <property type="match status" value="2"/>
</dbReference>
<dbReference type="PROSITE" id="PS00517">
    <property type="entry name" value="RNASE_3_1"/>
    <property type="match status" value="2"/>
</dbReference>
<keyword evidence="5" id="KW-0677">Repeat</keyword>
<evidence type="ECO:0000256" key="3">
    <source>
        <dbReference type="ARBA" id="ARBA00022722"/>
    </source>
</evidence>
<evidence type="ECO:0000259" key="21">
    <source>
        <dbReference type="PROSITE" id="PS51194"/>
    </source>
</evidence>
<keyword evidence="12" id="KW-0460">Magnesium</keyword>
<feature type="region of interest" description="Disordered" evidence="18">
    <location>
        <begin position="317"/>
        <end position="363"/>
    </location>
</feature>
<dbReference type="EMBL" id="JQ437405">
    <property type="protein sequence ID" value="AFX00003.1"/>
    <property type="molecule type" value="mRNA"/>
</dbReference>
<dbReference type="GO" id="GO:0004525">
    <property type="term" value="F:ribonuclease III activity"/>
    <property type="evidence" value="ECO:0007669"/>
    <property type="project" value="InterPro"/>
</dbReference>
<dbReference type="GO" id="GO:0006309">
    <property type="term" value="P:apoptotic DNA fragmentation"/>
    <property type="evidence" value="ECO:0007669"/>
    <property type="project" value="TreeGrafter"/>
</dbReference>
<evidence type="ECO:0000256" key="10">
    <source>
        <dbReference type="ARBA" id="ARBA00022833"/>
    </source>
</evidence>
<evidence type="ECO:0000256" key="4">
    <source>
        <dbReference type="ARBA" id="ARBA00022723"/>
    </source>
</evidence>
<keyword evidence="9" id="KW-0347">Helicase</keyword>
<dbReference type="SMART" id="SM00490">
    <property type="entry name" value="HELICc"/>
    <property type="match status" value="1"/>
</dbReference>
<evidence type="ECO:0000256" key="7">
    <source>
        <dbReference type="ARBA" id="ARBA00022771"/>
    </source>
</evidence>
<keyword evidence="3" id="KW-0540">Nuclease</keyword>
<dbReference type="InterPro" id="IPR048512">
    <property type="entry name" value="Dicer_platform"/>
</dbReference>
<dbReference type="Gene3D" id="2.170.260.10">
    <property type="entry name" value="paz domain"/>
    <property type="match status" value="1"/>
</dbReference>
<dbReference type="SUPFAM" id="SSF69065">
    <property type="entry name" value="RNase III domain-like"/>
    <property type="match status" value="2"/>
</dbReference>
<evidence type="ECO:0000256" key="12">
    <source>
        <dbReference type="ARBA" id="ARBA00022842"/>
    </source>
</evidence>
<dbReference type="InterPro" id="IPR006935">
    <property type="entry name" value="Helicase/UvrB_N"/>
</dbReference>
<feature type="domain" description="Dicer dsRNA-binding fold" evidence="22">
    <location>
        <begin position="989"/>
        <end position="1080"/>
    </location>
</feature>